<comment type="subcellular location">
    <subcellularLocation>
        <location evidence="1">Nucleus</location>
    </subcellularLocation>
</comment>
<dbReference type="SUPFAM" id="SSF57701">
    <property type="entry name" value="Zn2/Cys6 DNA-binding domain"/>
    <property type="match status" value="1"/>
</dbReference>
<sequence>MKGRVFDHFIHYSRPDQPGLKRRSYACDNCRRKKIRCNGEQPACDNCTRKKLDCTYPVRRNRSSRNSPTTTHSTPTTPGAFATSPTSPQMPSPSPQRHHLSPHTLLTPSNPCHGARSCNTSGSLSTSLSPSPCLSSSTSSHLSASPASTPDRPAPLLGASASPSPSRPDYLTAPSVSSTSASPSLSRLSPTDSILSDHLTKIQEGMVHLMEMPKTLIVQSDIQVRHIIDYFEYVHPQIPMLHKWSFLQRLNQNQLPPVLLYSMYAVAARFSKRPQVVLHDGPTAGHRYLHLALDIIQRDHHHPTLDVFQAIVLCSVAAGVALDMESVAFLRDACATTMRNMETPIYQLHQVTPTYLASLSEAEGIALESLRRTVILATGLAIVAGIVYEKVEMQLHYPTSLIWTHDETLWEATTLDPATLTVPPRLASFAAGSFPALCSQISHLQSLFIKLERCKLIPVDSPYPMTYSRMMNVLLEDLTALRRGDQRVAELFSQSGPPHSDADRARCAGIQAILPLAECQVNRLILDIALPLNLTPAQIHSHEALLVDAADRMCRIVQRNANLLVEYTYTWIPHFVFMVARILQQSWVRSGLDPGLLTLMGQQHGVLTFYQDTYKNHWNTNFSVNFT</sequence>
<dbReference type="EMBL" id="ML002782">
    <property type="protein sequence ID" value="RKP35812.1"/>
    <property type="molecule type" value="Genomic_DNA"/>
</dbReference>
<dbReference type="GO" id="GO:0005634">
    <property type="term" value="C:nucleus"/>
    <property type="evidence" value="ECO:0007669"/>
    <property type="project" value="UniProtKB-SubCell"/>
</dbReference>
<evidence type="ECO:0000256" key="6">
    <source>
        <dbReference type="SAM" id="MobiDB-lite"/>
    </source>
</evidence>
<evidence type="ECO:0000256" key="5">
    <source>
        <dbReference type="ARBA" id="ARBA00023242"/>
    </source>
</evidence>
<reference evidence="9" key="1">
    <citation type="journal article" date="2018" name="Nat. Microbiol.">
        <title>Leveraging single-cell genomics to expand the fungal tree of life.</title>
        <authorList>
            <person name="Ahrendt S.R."/>
            <person name="Quandt C.A."/>
            <person name="Ciobanu D."/>
            <person name="Clum A."/>
            <person name="Salamov A."/>
            <person name="Andreopoulos B."/>
            <person name="Cheng J.F."/>
            <person name="Woyke T."/>
            <person name="Pelin A."/>
            <person name="Henrissat B."/>
            <person name="Reynolds N.K."/>
            <person name="Benny G.L."/>
            <person name="Smith M.E."/>
            <person name="James T.Y."/>
            <person name="Grigoriev I.V."/>
        </authorList>
    </citation>
    <scope>NUCLEOTIDE SEQUENCE [LARGE SCALE GENOMIC DNA]</scope>
    <source>
        <strain evidence="9">RSA 468</strain>
    </source>
</reference>
<gene>
    <name evidence="8" type="ORF">BJ085DRAFT_38496</name>
</gene>
<dbReference type="Proteomes" id="UP000268162">
    <property type="component" value="Unassembled WGS sequence"/>
</dbReference>
<feature type="compositionally biased region" description="Low complexity" evidence="6">
    <location>
        <begin position="64"/>
        <end position="87"/>
    </location>
</feature>
<accession>A0A4P9ZSW6</accession>
<dbReference type="Pfam" id="PF04082">
    <property type="entry name" value="Fungal_trans"/>
    <property type="match status" value="1"/>
</dbReference>
<evidence type="ECO:0000256" key="4">
    <source>
        <dbReference type="ARBA" id="ARBA00023163"/>
    </source>
</evidence>
<evidence type="ECO:0000313" key="9">
    <source>
        <dbReference type="Proteomes" id="UP000268162"/>
    </source>
</evidence>
<dbReference type="SMART" id="SM00066">
    <property type="entry name" value="GAL4"/>
    <property type="match status" value="1"/>
</dbReference>
<evidence type="ECO:0000259" key="7">
    <source>
        <dbReference type="PROSITE" id="PS50048"/>
    </source>
</evidence>
<keyword evidence="3" id="KW-0805">Transcription regulation</keyword>
<dbReference type="InterPro" id="IPR050815">
    <property type="entry name" value="TF_fung"/>
</dbReference>
<dbReference type="GO" id="GO:0003677">
    <property type="term" value="F:DNA binding"/>
    <property type="evidence" value="ECO:0007669"/>
    <property type="project" value="InterPro"/>
</dbReference>
<evidence type="ECO:0000256" key="2">
    <source>
        <dbReference type="ARBA" id="ARBA00022723"/>
    </source>
</evidence>
<feature type="domain" description="Zn(2)-C6 fungal-type" evidence="7">
    <location>
        <begin position="26"/>
        <end position="56"/>
    </location>
</feature>
<dbReference type="GO" id="GO:0000981">
    <property type="term" value="F:DNA-binding transcription factor activity, RNA polymerase II-specific"/>
    <property type="evidence" value="ECO:0007669"/>
    <property type="project" value="InterPro"/>
</dbReference>
<dbReference type="PANTHER" id="PTHR47338:SF5">
    <property type="entry name" value="ZN(II)2CYS6 TRANSCRIPTION FACTOR (EUROFUNG)"/>
    <property type="match status" value="1"/>
</dbReference>
<keyword evidence="9" id="KW-1185">Reference proteome</keyword>
<keyword evidence="4" id="KW-0804">Transcription</keyword>
<evidence type="ECO:0000256" key="3">
    <source>
        <dbReference type="ARBA" id="ARBA00023015"/>
    </source>
</evidence>
<feature type="region of interest" description="Disordered" evidence="6">
    <location>
        <begin position="129"/>
        <end position="190"/>
    </location>
</feature>
<dbReference type="AlphaFoldDB" id="A0A4P9ZSW6"/>
<name>A0A4P9ZSW6_9FUNG</name>
<protein>
    <recommendedName>
        <fullName evidence="7">Zn(2)-C6 fungal-type domain-containing protein</fullName>
    </recommendedName>
</protein>
<dbReference type="InterPro" id="IPR007219">
    <property type="entry name" value="XnlR_reg_dom"/>
</dbReference>
<dbReference type="STRING" id="215637.A0A4P9ZSW6"/>
<evidence type="ECO:0000313" key="8">
    <source>
        <dbReference type="EMBL" id="RKP35812.1"/>
    </source>
</evidence>
<dbReference type="PANTHER" id="PTHR47338">
    <property type="entry name" value="ZN(II)2CYS6 TRANSCRIPTION FACTOR (EUROFUNG)-RELATED"/>
    <property type="match status" value="1"/>
</dbReference>
<dbReference type="InterPro" id="IPR001138">
    <property type="entry name" value="Zn2Cys6_DnaBD"/>
</dbReference>
<feature type="region of interest" description="Disordered" evidence="6">
    <location>
        <begin position="58"/>
        <end position="108"/>
    </location>
</feature>
<dbReference type="Pfam" id="PF00172">
    <property type="entry name" value="Zn_clus"/>
    <property type="match status" value="1"/>
</dbReference>
<proteinExistence type="predicted"/>
<dbReference type="PROSITE" id="PS00463">
    <property type="entry name" value="ZN2_CY6_FUNGAL_1"/>
    <property type="match status" value="1"/>
</dbReference>
<dbReference type="GO" id="GO:0006351">
    <property type="term" value="P:DNA-templated transcription"/>
    <property type="evidence" value="ECO:0007669"/>
    <property type="project" value="InterPro"/>
</dbReference>
<dbReference type="InterPro" id="IPR036864">
    <property type="entry name" value="Zn2-C6_fun-type_DNA-bd_sf"/>
</dbReference>
<keyword evidence="2" id="KW-0479">Metal-binding</keyword>
<organism evidence="8 9">
    <name type="scientific">Dimargaris cristalligena</name>
    <dbReference type="NCBI Taxonomy" id="215637"/>
    <lineage>
        <taxon>Eukaryota</taxon>
        <taxon>Fungi</taxon>
        <taxon>Fungi incertae sedis</taxon>
        <taxon>Zoopagomycota</taxon>
        <taxon>Kickxellomycotina</taxon>
        <taxon>Dimargaritomycetes</taxon>
        <taxon>Dimargaritales</taxon>
        <taxon>Dimargaritaceae</taxon>
        <taxon>Dimargaris</taxon>
    </lineage>
</organism>
<dbReference type="Gene3D" id="4.10.240.10">
    <property type="entry name" value="Zn(2)-C6 fungal-type DNA-binding domain"/>
    <property type="match status" value="1"/>
</dbReference>
<keyword evidence="5" id="KW-0539">Nucleus</keyword>
<dbReference type="PROSITE" id="PS50048">
    <property type="entry name" value="ZN2_CY6_FUNGAL_2"/>
    <property type="match status" value="1"/>
</dbReference>
<dbReference type="CDD" id="cd12148">
    <property type="entry name" value="fungal_TF_MHR"/>
    <property type="match status" value="1"/>
</dbReference>
<dbReference type="GO" id="GO:0008270">
    <property type="term" value="F:zinc ion binding"/>
    <property type="evidence" value="ECO:0007669"/>
    <property type="project" value="InterPro"/>
</dbReference>
<evidence type="ECO:0000256" key="1">
    <source>
        <dbReference type="ARBA" id="ARBA00004123"/>
    </source>
</evidence>
<dbReference type="CDD" id="cd00067">
    <property type="entry name" value="GAL4"/>
    <property type="match status" value="1"/>
</dbReference>